<comment type="caution">
    <text evidence="1">The sequence shown here is derived from an EMBL/GenBank/DDBJ whole genome shotgun (WGS) entry which is preliminary data.</text>
</comment>
<sequence length="341" mass="38878">MDPKFLAMGSQIRQATKARSRDGLVDYLLPFSTLHRFSFLSLASTYSLSTPIMPPKRSWSDAFEPKFSLANNKGEDDTKVSDFQTMALTQNVSYSRIIEWRADVEQACSAQTIPPATCEAWDHVWSKTEALKSTHHVIEVGELITQAELIKLLQWTRTYDGLNAPILVIQVDAISGGYTMSALAVGMDGYFILNPSTKSFGFNHYLLDEISAVSPRHSNLFFGKRKRVFVERPFPVWEGKRFEFLGEFVVDVVHPLNKWAFQQLPQPWKEFQVKIGQSLLRDPSTQSYFIGNRFHGSQVRWYIENGDFALFVGLTRYTESQCNYIAMPHHGGLPDLDLNDF</sequence>
<gene>
    <name evidence="1" type="ORF">MVEN_02020500</name>
</gene>
<protein>
    <submittedName>
        <fullName evidence="1">Uncharacterized protein</fullName>
    </submittedName>
</protein>
<proteinExistence type="predicted"/>
<dbReference type="AlphaFoldDB" id="A0A8H6XCI8"/>
<dbReference type="Proteomes" id="UP000620124">
    <property type="component" value="Unassembled WGS sequence"/>
</dbReference>
<evidence type="ECO:0000313" key="2">
    <source>
        <dbReference type="Proteomes" id="UP000620124"/>
    </source>
</evidence>
<accession>A0A8H6XCI8</accession>
<keyword evidence="2" id="KW-1185">Reference proteome</keyword>
<evidence type="ECO:0000313" key="1">
    <source>
        <dbReference type="EMBL" id="KAF7337969.1"/>
    </source>
</evidence>
<dbReference type="OrthoDB" id="3054707at2759"/>
<name>A0A8H6XCI8_9AGAR</name>
<reference evidence="1" key="1">
    <citation type="submission" date="2020-05" db="EMBL/GenBank/DDBJ databases">
        <title>Mycena genomes resolve the evolution of fungal bioluminescence.</title>
        <authorList>
            <person name="Tsai I.J."/>
        </authorList>
    </citation>
    <scope>NUCLEOTIDE SEQUENCE</scope>
    <source>
        <strain evidence="1">CCC161011</strain>
    </source>
</reference>
<organism evidence="1 2">
    <name type="scientific">Mycena venus</name>
    <dbReference type="NCBI Taxonomy" id="2733690"/>
    <lineage>
        <taxon>Eukaryota</taxon>
        <taxon>Fungi</taxon>
        <taxon>Dikarya</taxon>
        <taxon>Basidiomycota</taxon>
        <taxon>Agaricomycotina</taxon>
        <taxon>Agaricomycetes</taxon>
        <taxon>Agaricomycetidae</taxon>
        <taxon>Agaricales</taxon>
        <taxon>Marasmiineae</taxon>
        <taxon>Mycenaceae</taxon>
        <taxon>Mycena</taxon>
    </lineage>
</organism>
<dbReference type="EMBL" id="JACAZI010000021">
    <property type="protein sequence ID" value="KAF7337969.1"/>
    <property type="molecule type" value="Genomic_DNA"/>
</dbReference>